<dbReference type="Gene3D" id="1.10.287.310">
    <property type="match status" value="1"/>
</dbReference>
<dbReference type="Pfam" id="PF00831">
    <property type="entry name" value="Ribosomal_L29"/>
    <property type="match status" value="1"/>
</dbReference>
<accession>A0A1F5G631</accession>
<dbReference type="InterPro" id="IPR036049">
    <property type="entry name" value="Ribosomal_uL29_sf"/>
</dbReference>
<dbReference type="NCBIfam" id="TIGR00012">
    <property type="entry name" value="L29"/>
    <property type="match status" value="1"/>
</dbReference>
<reference evidence="6 7" key="1">
    <citation type="journal article" date="2016" name="Nat. Commun.">
        <title>Thousands of microbial genomes shed light on interconnected biogeochemical processes in an aquifer system.</title>
        <authorList>
            <person name="Anantharaman K."/>
            <person name="Brown C.T."/>
            <person name="Hug L.A."/>
            <person name="Sharon I."/>
            <person name="Castelle C.J."/>
            <person name="Probst A.J."/>
            <person name="Thomas B.C."/>
            <person name="Singh A."/>
            <person name="Wilkins M.J."/>
            <person name="Karaoz U."/>
            <person name="Brodie E.L."/>
            <person name="Williams K.H."/>
            <person name="Hubbard S.S."/>
            <person name="Banfield J.F."/>
        </authorList>
    </citation>
    <scope>NUCLEOTIDE SEQUENCE [LARGE SCALE GENOMIC DNA]</scope>
</reference>
<evidence type="ECO:0000313" key="7">
    <source>
        <dbReference type="Proteomes" id="UP000178577"/>
    </source>
</evidence>
<evidence type="ECO:0000256" key="5">
    <source>
        <dbReference type="HAMAP-Rule" id="MF_00374"/>
    </source>
</evidence>
<evidence type="ECO:0000256" key="2">
    <source>
        <dbReference type="ARBA" id="ARBA00022980"/>
    </source>
</evidence>
<keyword evidence="3 5" id="KW-0687">Ribonucleoprotein</keyword>
<dbReference type="GO" id="GO:1990904">
    <property type="term" value="C:ribonucleoprotein complex"/>
    <property type="evidence" value="ECO:0007669"/>
    <property type="project" value="UniProtKB-KW"/>
</dbReference>
<sequence length="82" mass="9617">MKKKDLMELKNKNIEEIQKKIDQLVSEIVVNKLELKMGKLKNVHLISKKKKDLARLETILKLKYFAIKPNISEKKVKKNVTS</sequence>
<dbReference type="GO" id="GO:0006412">
    <property type="term" value="P:translation"/>
    <property type="evidence" value="ECO:0007669"/>
    <property type="project" value="UniProtKB-UniRule"/>
</dbReference>
<dbReference type="Proteomes" id="UP000178577">
    <property type="component" value="Unassembled WGS sequence"/>
</dbReference>
<evidence type="ECO:0000313" key="6">
    <source>
        <dbReference type="EMBL" id="OGD87274.1"/>
    </source>
</evidence>
<comment type="similarity">
    <text evidence="1 5">Belongs to the universal ribosomal protein uL29 family.</text>
</comment>
<gene>
    <name evidence="5" type="primary">rpmC</name>
    <name evidence="6" type="ORF">A2693_04200</name>
</gene>
<evidence type="ECO:0000256" key="1">
    <source>
        <dbReference type="ARBA" id="ARBA00009254"/>
    </source>
</evidence>
<dbReference type="HAMAP" id="MF_00374">
    <property type="entry name" value="Ribosomal_uL29"/>
    <property type="match status" value="1"/>
</dbReference>
<evidence type="ECO:0000256" key="4">
    <source>
        <dbReference type="ARBA" id="ARBA00035204"/>
    </source>
</evidence>
<organism evidence="6 7">
    <name type="scientific">Candidatus Curtissbacteria bacterium RIFCSPHIGHO2_01_FULL_40_12</name>
    <dbReference type="NCBI Taxonomy" id="1797710"/>
    <lineage>
        <taxon>Bacteria</taxon>
        <taxon>Candidatus Curtissiibacteriota</taxon>
    </lineage>
</organism>
<keyword evidence="2 5" id="KW-0689">Ribosomal protein</keyword>
<proteinExistence type="inferred from homology"/>
<dbReference type="GO" id="GO:0005840">
    <property type="term" value="C:ribosome"/>
    <property type="evidence" value="ECO:0007669"/>
    <property type="project" value="UniProtKB-KW"/>
</dbReference>
<dbReference type="GO" id="GO:0003735">
    <property type="term" value="F:structural constituent of ribosome"/>
    <property type="evidence" value="ECO:0007669"/>
    <property type="project" value="InterPro"/>
</dbReference>
<comment type="caution">
    <text evidence="6">The sequence shown here is derived from an EMBL/GenBank/DDBJ whole genome shotgun (WGS) entry which is preliminary data.</text>
</comment>
<dbReference type="EMBL" id="MFAY01000062">
    <property type="protein sequence ID" value="OGD87274.1"/>
    <property type="molecule type" value="Genomic_DNA"/>
</dbReference>
<dbReference type="AlphaFoldDB" id="A0A1F5G631"/>
<dbReference type="InterPro" id="IPR001854">
    <property type="entry name" value="Ribosomal_uL29"/>
</dbReference>
<evidence type="ECO:0000256" key="3">
    <source>
        <dbReference type="ARBA" id="ARBA00023274"/>
    </source>
</evidence>
<dbReference type="SUPFAM" id="SSF46561">
    <property type="entry name" value="Ribosomal protein L29 (L29p)"/>
    <property type="match status" value="1"/>
</dbReference>
<name>A0A1F5G631_9BACT</name>
<protein>
    <recommendedName>
        <fullName evidence="4 5">Large ribosomal subunit protein uL29</fullName>
    </recommendedName>
</protein>